<feature type="region of interest" description="Disordered" evidence="1">
    <location>
        <begin position="52"/>
        <end position="90"/>
    </location>
</feature>
<dbReference type="PANTHER" id="PTHR36391:SF1">
    <property type="entry name" value="FURRY"/>
    <property type="match status" value="1"/>
</dbReference>
<feature type="compositionally biased region" description="Low complexity" evidence="1">
    <location>
        <begin position="65"/>
        <end position="90"/>
    </location>
</feature>
<dbReference type="EMBL" id="CM017885">
    <property type="protein sequence ID" value="KAG1368652.1"/>
    <property type="molecule type" value="Genomic_DNA"/>
</dbReference>
<comment type="caution">
    <text evidence="2">The sequence shown here is derived from an EMBL/GenBank/DDBJ whole genome shotgun (WGS) entry which is preliminary data.</text>
</comment>
<dbReference type="OrthoDB" id="1904516at2759"/>
<proteinExistence type="predicted"/>
<dbReference type="AlphaFoldDB" id="A0A8K0NCW6"/>
<evidence type="ECO:0000256" key="1">
    <source>
        <dbReference type="SAM" id="MobiDB-lite"/>
    </source>
</evidence>
<protein>
    <submittedName>
        <fullName evidence="2">Uncharacterized protein</fullName>
    </submittedName>
</protein>
<evidence type="ECO:0000313" key="3">
    <source>
        <dbReference type="Proteomes" id="UP000797356"/>
    </source>
</evidence>
<reference evidence="2" key="2">
    <citation type="submission" date="2019-07" db="EMBL/GenBank/DDBJ databases">
        <authorList>
            <person name="Yang Y."/>
            <person name="Bocs S."/>
            <person name="Baudouin L."/>
        </authorList>
    </citation>
    <scope>NUCLEOTIDE SEQUENCE</scope>
    <source>
        <tissue evidence="2">Spear leaf of Hainan Tall coconut</tissue>
    </source>
</reference>
<keyword evidence="3" id="KW-1185">Reference proteome</keyword>
<evidence type="ECO:0000313" key="2">
    <source>
        <dbReference type="EMBL" id="KAG1368652.1"/>
    </source>
</evidence>
<accession>A0A8K0NCW6</accession>
<reference evidence="2" key="1">
    <citation type="journal article" date="2017" name="Gigascience">
        <title>The genome draft of coconut (Cocos nucifera).</title>
        <authorList>
            <person name="Xiao Y."/>
            <person name="Xu P."/>
            <person name="Fan H."/>
            <person name="Baudouin L."/>
            <person name="Xia W."/>
            <person name="Bocs S."/>
            <person name="Xu J."/>
            <person name="Li Q."/>
            <person name="Guo A."/>
            <person name="Zhou L."/>
            <person name="Li J."/>
            <person name="Wu Y."/>
            <person name="Ma Z."/>
            <person name="Armero A."/>
            <person name="Issali A.E."/>
            <person name="Liu N."/>
            <person name="Peng M."/>
            <person name="Yang Y."/>
        </authorList>
    </citation>
    <scope>NUCLEOTIDE SEQUENCE</scope>
    <source>
        <tissue evidence="2">Spear leaf of Hainan Tall coconut</tissue>
    </source>
</reference>
<dbReference type="PANTHER" id="PTHR36391">
    <property type="entry name" value="FURRY"/>
    <property type="match status" value="1"/>
</dbReference>
<name>A0A8K0NCW6_COCNU</name>
<gene>
    <name evidence="2" type="ORF">COCNU_14G011200</name>
</gene>
<organism evidence="2 3">
    <name type="scientific">Cocos nucifera</name>
    <name type="common">Coconut palm</name>
    <dbReference type="NCBI Taxonomy" id="13894"/>
    <lineage>
        <taxon>Eukaryota</taxon>
        <taxon>Viridiplantae</taxon>
        <taxon>Streptophyta</taxon>
        <taxon>Embryophyta</taxon>
        <taxon>Tracheophyta</taxon>
        <taxon>Spermatophyta</taxon>
        <taxon>Magnoliopsida</taxon>
        <taxon>Liliopsida</taxon>
        <taxon>Arecaceae</taxon>
        <taxon>Arecoideae</taxon>
        <taxon>Cocoseae</taxon>
        <taxon>Attaleinae</taxon>
        <taxon>Cocos</taxon>
    </lineage>
</organism>
<sequence>MAASLSSSAAKSFCHSFKRFFKAPWEITGPCADPEYRIALPKATEYRRFSPATAPAKACVPPTTPGQSSTSSTTSATAAATGGPPSAGLC</sequence>
<dbReference type="Proteomes" id="UP000797356">
    <property type="component" value="Chromosome 14"/>
</dbReference>